<dbReference type="RefSeq" id="WP_019596181.1">
    <property type="nucleotide sequence ID" value="NZ_FNQC01000001.1"/>
</dbReference>
<evidence type="ECO:0000313" key="3">
    <source>
        <dbReference type="Proteomes" id="UP000199663"/>
    </source>
</evidence>
<dbReference type="Proteomes" id="UP000199663">
    <property type="component" value="Unassembled WGS sequence"/>
</dbReference>
<keyword evidence="3" id="KW-1185">Reference proteome</keyword>
<organism evidence="2 3">
    <name type="scientific">Rhodonellum ikkaensis</name>
    <dbReference type="NCBI Taxonomy" id="336829"/>
    <lineage>
        <taxon>Bacteria</taxon>
        <taxon>Pseudomonadati</taxon>
        <taxon>Bacteroidota</taxon>
        <taxon>Cytophagia</taxon>
        <taxon>Cytophagales</taxon>
        <taxon>Cytophagaceae</taxon>
        <taxon>Rhodonellum</taxon>
    </lineage>
</organism>
<feature type="domain" description="DUF6089" evidence="1">
    <location>
        <begin position="16"/>
        <end position="249"/>
    </location>
</feature>
<dbReference type="SUPFAM" id="SSF56925">
    <property type="entry name" value="OMPA-like"/>
    <property type="match status" value="1"/>
</dbReference>
<name>A0A1H3KFB0_9BACT</name>
<evidence type="ECO:0000313" key="2">
    <source>
        <dbReference type="EMBL" id="SDY50730.1"/>
    </source>
</evidence>
<reference evidence="2 3" key="1">
    <citation type="submission" date="2016-10" db="EMBL/GenBank/DDBJ databases">
        <authorList>
            <person name="Varghese N."/>
            <person name="Submissions S."/>
        </authorList>
    </citation>
    <scope>NUCLEOTIDE SEQUENCE [LARGE SCALE GENOMIC DNA]</scope>
    <source>
        <strain evidence="2 3">DSM 17997</strain>
    </source>
</reference>
<dbReference type="InterPro" id="IPR011250">
    <property type="entry name" value="OMP/PagP_B-barrel"/>
</dbReference>
<proteinExistence type="predicted"/>
<dbReference type="Gene3D" id="2.40.160.20">
    <property type="match status" value="1"/>
</dbReference>
<sequence length="250" mass="27944">MKKAGIRIFFTSYCLLLIGLLTSEDLLAQRNELGFGLGGATYTGDIIRKVDPSQLGIQGTLFGRRNFDNVWSLRAGISFARLNAADSINPIDAAAAYRNAGFKGSVFEATAVMEYHFLDFTHPQSQYRYSPYGFFGLGYSFFSGEGQTYQGDPNAGDYSLGTPIIPFGLGIKYKLNDRWTLAMELGFRATFSDLFDKIDSKNANIPRFPDPSNQNVPYGINYGSYGDKDWYYFLGLTLSYSFNSVQCYSY</sequence>
<dbReference type="EMBL" id="FNQC01000001">
    <property type="protein sequence ID" value="SDY50730.1"/>
    <property type="molecule type" value="Genomic_DNA"/>
</dbReference>
<protein>
    <submittedName>
        <fullName evidence="2">Outer membrane protein beta-barrel domain-containing protein</fullName>
    </submittedName>
</protein>
<accession>A0A1H3KFB0</accession>
<gene>
    <name evidence="2" type="ORF">SAMN05444412_101365</name>
</gene>
<evidence type="ECO:0000259" key="1">
    <source>
        <dbReference type="Pfam" id="PF19573"/>
    </source>
</evidence>
<dbReference type="Pfam" id="PF19573">
    <property type="entry name" value="DUF6089"/>
    <property type="match status" value="1"/>
</dbReference>
<comment type="caution">
    <text evidence="2">The sequence shown here is derived from an EMBL/GenBank/DDBJ whole genome shotgun (WGS) entry which is preliminary data.</text>
</comment>
<dbReference type="InterPro" id="IPR045743">
    <property type="entry name" value="DUF6089"/>
</dbReference>